<organism evidence="2 3">
    <name type="scientific">Variovorax defluvii</name>
    <dbReference type="NCBI Taxonomy" id="913761"/>
    <lineage>
        <taxon>Bacteria</taxon>
        <taxon>Pseudomonadati</taxon>
        <taxon>Pseudomonadota</taxon>
        <taxon>Betaproteobacteria</taxon>
        <taxon>Burkholderiales</taxon>
        <taxon>Comamonadaceae</taxon>
        <taxon>Variovorax</taxon>
    </lineage>
</organism>
<dbReference type="Gene3D" id="3.40.50.720">
    <property type="entry name" value="NAD(P)-binding Rossmann-like Domain"/>
    <property type="match status" value="1"/>
</dbReference>
<dbReference type="EMBL" id="BAABGJ010000060">
    <property type="protein sequence ID" value="GAA4350014.1"/>
    <property type="molecule type" value="Genomic_DNA"/>
</dbReference>
<evidence type="ECO:0000256" key="1">
    <source>
        <dbReference type="ARBA" id="ARBA00006484"/>
    </source>
</evidence>
<dbReference type="RefSeq" id="WP_345539778.1">
    <property type="nucleotide sequence ID" value="NZ_BAABGJ010000060.1"/>
</dbReference>
<dbReference type="InterPro" id="IPR002347">
    <property type="entry name" value="SDR_fam"/>
</dbReference>
<accession>A0ABP8I2Q0</accession>
<comment type="similarity">
    <text evidence="1">Belongs to the short-chain dehydrogenases/reductases (SDR) family.</text>
</comment>
<reference evidence="3" key="1">
    <citation type="journal article" date="2019" name="Int. J. Syst. Evol. Microbiol.">
        <title>The Global Catalogue of Microorganisms (GCM) 10K type strain sequencing project: providing services to taxonomists for standard genome sequencing and annotation.</title>
        <authorList>
            <consortium name="The Broad Institute Genomics Platform"/>
            <consortium name="The Broad Institute Genome Sequencing Center for Infectious Disease"/>
            <person name="Wu L."/>
            <person name="Ma J."/>
        </authorList>
    </citation>
    <scope>NUCLEOTIDE SEQUENCE [LARGE SCALE GENOMIC DNA]</scope>
    <source>
        <strain evidence="3">JCM 17804</strain>
    </source>
</reference>
<comment type="caution">
    <text evidence="2">The sequence shown here is derived from an EMBL/GenBank/DDBJ whole genome shotgun (WGS) entry which is preliminary data.</text>
</comment>
<name>A0ABP8I2Q0_9BURK</name>
<dbReference type="SUPFAM" id="SSF51735">
    <property type="entry name" value="NAD(P)-binding Rossmann-fold domains"/>
    <property type="match status" value="1"/>
</dbReference>
<dbReference type="Pfam" id="PF13561">
    <property type="entry name" value="adh_short_C2"/>
    <property type="match status" value="1"/>
</dbReference>
<evidence type="ECO:0000313" key="2">
    <source>
        <dbReference type="EMBL" id="GAA4350014.1"/>
    </source>
</evidence>
<dbReference type="PRINTS" id="PR00081">
    <property type="entry name" value="GDHRDH"/>
</dbReference>
<dbReference type="PANTHER" id="PTHR42760:SF129">
    <property type="entry name" value="OXIDOREDUCTASE"/>
    <property type="match status" value="1"/>
</dbReference>
<keyword evidence="3" id="KW-1185">Reference proteome</keyword>
<evidence type="ECO:0000313" key="3">
    <source>
        <dbReference type="Proteomes" id="UP001500975"/>
    </source>
</evidence>
<dbReference type="PRINTS" id="PR00080">
    <property type="entry name" value="SDRFAMILY"/>
</dbReference>
<dbReference type="InterPro" id="IPR036291">
    <property type="entry name" value="NAD(P)-bd_dom_sf"/>
</dbReference>
<gene>
    <name evidence="2" type="ORF">GCM10023165_37300</name>
</gene>
<protein>
    <submittedName>
        <fullName evidence="2">SDR family oxidoreductase</fullName>
    </submittedName>
</protein>
<proteinExistence type="inferred from homology"/>
<dbReference type="InterPro" id="IPR020904">
    <property type="entry name" value="Sc_DH/Rdtase_CS"/>
</dbReference>
<sequence length="243" mass="25565">MNLTHPVAAVTGGSAGIGKAICADLLAQGYEVVSLARRRCEIDHPKLHSIEVDLMDRAATAQAAQEMARRFEVRTLVHNAGVIRPALLSEVKLDDLDALVELHLGCAIQLAQAALPAMRAEGFGRIVLLSSRAAVGLATRTSYSATKAGMLGMARTWALELAPEGITVNVVAPGPIRTDMFHEVVEAGSDKERQLAASVPVKRLGEAADVARAVRFFADPANSFVTGQVLYVCGGTSVGSLAL</sequence>
<dbReference type="PANTHER" id="PTHR42760">
    <property type="entry name" value="SHORT-CHAIN DEHYDROGENASES/REDUCTASES FAMILY MEMBER"/>
    <property type="match status" value="1"/>
</dbReference>
<dbReference type="Proteomes" id="UP001500975">
    <property type="component" value="Unassembled WGS sequence"/>
</dbReference>
<dbReference type="PROSITE" id="PS00061">
    <property type="entry name" value="ADH_SHORT"/>
    <property type="match status" value="1"/>
</dbReference>